<keyword evidence="2" id="KW-0732">Signal</keyword>
<accession>A0ABR1FYU0</accession>
<reference evidence="3 4" key="1">
    <citation type="submission" date="2024-03" db="EMBL/GenBank/DDBJ databases">
        <title>Aureococcus anophagefferens CCMP1851 and Kratosvirus quantuckense: Draft genome of a second virus-susceptible host strain in the model system.</title>
        <authorList>
            <person name="Chase E."/>
            <person name="Truchon A.R."/>
            <person name="Schepens W."/>
            <person name="Wilhelm S.W."/>
        </authorList>
    </citation>
    <scope>NUCLEOTIDE SEQUENCE [LARGE SCALE GENOMIC DNA]</scope>
    <source>
        <strain evidence="3 4">CCMP1851</strain>
    </source>
</reference>
<dbReference type="Proteomes" id="UP001363151">
    <property type="component" value="Unassembled WGS sequence"/>
</dbReference>
<feature type="signal peptide" evidence="2">
    <location>
        <begin position="1"/>
        <end position="16"/>
    </location>
</feature>
<dbReference type="Gene3D" id="3.20.20.190">
    <property type="entry name" value="Phosphatidylinositol (PI) phosphodiesterase"/>
    <property type="match status" value="1"/>
</dbReference>
<dbReference type="Pfam" id="PF26146">
    <property type="entry name" value="PI-PLC_X"/>
    <property type="match status" value="1"/>
</dbReference>
<evidence type="ECO:0000256" key="2">
    <source>
        <dbReference type="SAM" id="SignalP"/>
    </source>
</evidence>
<keyword evidence="3" id="KW-0378">Hydrolase</keyword>
<protein>
    <submittedName>
        <fullName evidence="3">Phosphoric diester hydrolase</fullName>
    </submittedName>
</protein>
<evidence type="ECO:0000256" key="1">
    <source>
        <dbReference type="SAM" id="MobiDB-lite"/>
    </source>
</evidence>
<keyword evidence="4" id="KW-1185">Reference proteome</keyword>
<dbReference type="GO" id="GO:0016787">
    <property type="term" value="F:hydrolase activity"/>
    <property type="evidence" value="ECO:0007669"/>
    <property type="project" value="UniProtKB-KW"/>
</dbReference>
<name>A0ABR1FYU0_AURAN</name>
<gene>
    <name evidence="3" type="ORF">SO694_00059243</name>
</gene>
<sequence>MWILLLLGAAPRVATAWQATWMGGNAAVLNSMMWILGAVLPWTATAWQANWMGGNAAVLGGSTLLDLSLPGTHDALTYDLSTTVSEAGIDDHPALAAVLHAASAAGVVPEAVGAFVRGQAQTQALNMSAQLDAGVRFVDFRVMYTSGDWYGLHLLQTRQPAATYLSELRAWVDAHPTEVVAIWLSRHGSTSAVGDDQFPGVDVAAKRALWASVLRIFDGVLVDVGGRAPLNATTLAELVASNARVVVFASDHEELTGNSTFAVDARARLENPLPFSPVYAKDLARDAAVFASTRAAAEAAKRRDAFLLYSMANAPPDAAIEGAFRGAFEAGAGVADCAAAYHVPNATAWCPRTLLDVGQLANFYGQTAVEAAYADGRGFPHAFYVDAYDARGGLRTGTRVLSRDGDDAPICDVFAWTRCASAHPGCDGAYSPGAATAHWGAHDSDGASRAACALPRRDRFQCCRDADGDRARDAYPFVATVVAYNVRTACAGDAGNPACAGLLAAAEARRGADPRRVWEDPATARLARWPPQ</sequence>
<feature type="chain" id="PRO_5046223471" evidence="2">
    <location>
        <begin position="17"/>
        <end position="532"/>
    </location>
</feature>
<organism evidence="3 4">
    <name type="scientific">Aureococcus anophagefferens</name>
    <name type="common">Harmful bloom alga</name>
    <dbReference type="NCBI Taxonomy" id="44056"/>
    <lineage>
        <taxon>Eukaryota</taxon>
        <taxon>Sar</taxon>
        <taxon>Stramenopiles</taxon>
        <taxon>Ochrophyta</taxon>
        <taxon>Pelagophyceae</taxon>
        <taxon>Pelagomonadales</taxon>
        <taxon>Pelagomonadaceae</taxon>
        <taxon>Aureococcus</taxon>
    </lineage>
</organism>
<proteinExistence type="predicted"/>
<dbReference type="InterPro" id="IPR051057">
    <property type="entry name" value="PI-PLC_domain"/>
</dbReference>
<evidence type="ECO:0000313" key="4">
    <source>
        <dbReference type="Proteomes" id="UP001363151"/>
    </source>
</evidence>
<dbReference type="SUPFAM" id="SSF51695">
    <property type="entry name" value="PLC-like phosphodiesterases"/>
    <property type="match status" value="1"/>
</dbReference>
<comment type="caution">
    <text evidence="3">The sequence shown here is derived from an EMBL/GenBank/DDBJ whole genome shotgun (WGS) entry which is preliminary data.</text>
</comment>
<dbReference type="PANTHER" id="PTHR13593:SF113">
    <property type="entry name" value="SI:DKEY-266F7.9"/>
    <property type="match status" value="1"/>
</dbReference>
<feature type="region of interest" description="Disordered" evidence="1">
    <location>
        <begin position="510"/>
        <end position="532"/>
    </location>
</feature>
<evidence type="ECO:0000313" key="3">
    <source>
        <dbReference type="EMBL" id="KAK7241433.1"/>
    </source>
</evidence>
<dbReference type="InterPro" id="IPR017946">
    <property type="entry name" value="PLC-like_Pdiesterase_TIM-brl"/>
</dbReference>
<dbReference type="PANTHER" id="PTHR13593">
    <property type="match status" value="1"/>
</dbReference>
<dbReference type="EMBL" id="JBBJCI010000202">
    <property type="protein sequence ID" value="KAK7241433.1"/>
    <property type="molecule type" value="Genomic_DNA"/>
</dbReference>
<feature type="compositionally biased region" description="Basic and acidic residues" evidence="1">
    <location>
        <begin position="510"/>
        <end position="519"/>
    </location>
</feature>